<feature type="region of interest" description="Disordered" evidence="1">
    <location>
        <begin position="1"/>
        <end position="54"/>
    </location>
</feature>
<gene>
    <name evidence="2" type="ORF">KL86DPRO_11125</name>
</gene>
<accession>A0A212JBW0</accession>
<organism evidence="2">
    <name type="scientific">uncultured delta proteobacterium</name>
    <dbReference type="NCBI Taxonomy" id="34034"/>
    <lineage>
        <taxon>Bacteria</taxon>
        <taxon>Deltaproteobacteria</taxon>
        <taxon>environmental samples</taxon>
    </lineage>
</organism>
<reference evidence="2" key="1">
    <citation type="submission" date="2016-04" db="EMBL/GenBank/DDBJ databases">
        <authorList>
            <person name="Evans L.H."/>
            <person name="Alamgir A."/>
            <person name="Owens N."/>
            <person name="Weber N.D."/>
            <person name="Virtaneva K."/>
            <person name="Barbian K."/>
            <person name="Babar A."/>
            <person name="Rosenke K."/>
        </authorList>
    </citation>
    <scope>NUCLEOTIDE SEQUENCE</scope>
    <source>
        <strain evidence="2">86</strain>
    </source>
</reference>
<dbReference type="AlphaFoldDB" id="A0A212JBW0"/>
<protein>
    <submittedName>
        <fullName evidence="2">Uncharacterized protein</fullName>
    </submittedName>
</protein>
<sequence>MSGWPCSPGRGRSVKPTWKARCGRNAGGSLRLLPSRRRPNPNANGFWTPWTRTTGISAGPPPAWACTGRHCNAKSARWASTCTGRRCDSQGEQPARNPAPVTQAGEGNLQPGPHALRQRGMVRTSGNRAQLHAGLRLAVVVAAHGGDKPVPGGDGSIIPGVFHRVVAAPDLYPFHTACRHVLKQGLVPPDRDGGVRDDAEPAVLPDKAVRLFKADVPDRAVSRLAGAAVIPVKIDEGAVAARAAGQVSPDERVICVARVRQEGFRDHFRRYQADKGGGGKGLHFFLVKGDAEFLDFAHPQGAGFPFLAVEVRFDFSHRGVKARKAIAEQVHGNALAVAVQFHAGQNRQPEFPPPGRGFRHPPDRVVVREGGDAHPGGAAPVHEFRRGKLPVRAVEGVHVQVYFHVVHGDRSYGGCEPPENHAAYPLMRGGGADSLCAGSRKKATGPGKAGGIKTLRALCGAAGGAAHKRTGPGLASRPGGWMFASLRITRRCR</sequence>
<name>A0A212JBW0_9DELT</name>
<feature type="region of interest" description="Disordered" evidence="1">
    <location>
        <begin position="84"/>
        <end position="115"/>
    </location>
</feature>
<dbReference type="EMBL" id="FLUQ01000001">
    <property type="protein sequence ID" value="SBV96911.1"/>
    <property type="molecule type" value="Genomic_DNA"/>
</dbReference>
<proteinExistence type="predicted"/>
<evidence type="ECO:0000313" key="2">
    <source>
        <dbReference type="EMBL" id="SBV96911.1"/>
    </source>
</evidence>
<evidence type="ECO:0000256" key="1">
    <source>
        <dbReference type="SAM" id="MobiDB-lite"/>
    </source>
</evidence>